<name>A0A6P8HN87_ACTTE</name>
<dbReference type="SUPFAM" id="SSF46785">
    <property type="entry name" value="Winged helix' DNA-binding domain"/>
    <property type="match status" value="1"/>
</dbReference>
<keyword evidence="9" id="KW-1185">Reference proteome</keyword>
<dbReference type="PANTHER" id="PTHR46721">
    <property type="entry name" value="FORKHEAD BOX PROTEIN N1"/>
    <property type="match status" value="1"/>
</dbReference>
<sequence>MYSTYQTSYFDVPDSLSLQEMMECDIREMDLNFNDPLFQEQNLFTSPDTQRVMKQERRGDCISPGDLTNLQWLQNVSIPMEKNPNSHDKQVMVDPNTVMPVQWQNPQQTNAIAVTSIPNMNTTTYPLSQQTHQNVGLTRVTESKQRSQDCKVSSKENTKPNEKAYPKPLFSYSCLIAMALQNSDAGTLPVSEIYKFMMGKFPYFKTAPDGWKNSVRHNLSLNKAFCKLERPQGASQRKGCLWSLRPERKEQMEKEIKKWKKKHAEAIRASMANPEELQLSHEDLEEVLTTPQQNIDDVAAADAAKELFGNNLIQEIQQHEELDWDDIISSGSNLNLDPALTNSMTSTINGLNLQAPPITTTTVELENSAHYFLNGDVRHDFDNTNYTTNYYTPQPQQMTHLGTGF</sequence>
<accession>A0A6P8HN87</accession>
<dbReference type="SMART" id="SM00339">
    <property type="entry name" value="FH"/>
    <property type="match status" value="1"/>
</dbReference>
<dbReference type="PROSITE" id="PS00658">
    <property type="entry name" value="FORK_HEAD_2"/>
    <property type="match status" value="1"/>
</dbReference>
<feature type="domain" description="Fork-head" evidence="8">
    <location>
        <begin position="167"/>
        <end position="263"/>
    </location>
</feature>
<dbReference type="GO" id="GO:0000976">
    <property type="term" value="F:transcription cis-regulatory region binding"/>
    <property type="evidence" value="ECO:0007669"/>
    <property type="project" value="TreeGrafter"/>
</dbReference>
<gene>
    <name evidence="10" type="primary">LOC116293816</name>
</gene>
<dbReference type="PROSITE" id="PS50039">
    <property type="entry name" value="FORK_HEAD_3"/>
    <property type="match status" value="1"/>
</dbReference>
<dbReference type="OrthoDB" id="10070006at2759"/>
<evidence type="ECO:0000256" key="5">
    <source>
        <dbReference type="ARBA" id="ARBA00023242"/>
    </source>
</evidence>
<evidence type="ECO:0000256" key="4">
    <source>
        <dbReference type="ARBA" id="ARBA00023163"/>
    </source>
</evidence>
<dbReference type="GeneID" id="116293816"/>
<feature type="compositionally biased region" description="Polar residues" evidence="7">
    <location>
        <begin position="125"/>
        <end position="136"/>
    </location>
</feature>
<dbReference type="Proteomes" id="UP000515163">
    <property type="component" value="Unplaced"/>
</dbReference>
<evidence type="ECO:0000256" key="1">
    <source>
        <dbReference type="ARBA" id="ARBA00022473"/>
    </source>
</evidence>
<dbReference type="Pfam" id="PF00250">
    <property type="entry name" value="Forkhead"/>
    <property type="match status" value="1"/>
</dbReference>
<dbReference type="RefSeq" id="XP_031557156.1">
    <property type="nucleotide sequence ID" value="XM_031701296.1"/>
</dbReference>
<evidence type="ECO:0000256" key="3">
    <source>
        <dbReference type="ARBA" id="ARBA00023125"/>
    </source>
</evidence>
<evidence type="ECO:0000256" key="6">
    <source>
        <dbReference type="PROSITE-ProRule" id="PRU00089"/>
    </source>
</evidence>
<feature type="DNA-binding region" description="Fork-head" evidence="6">
    <location>
        <begin position="167"/>
        <end position="263"/>
    </location>
</feature>
<dbReference type="GO" id="GO:0005634">
    <property type="term" value="C:nucleus"/>
    <property type="evidence" value="ECO:0007669"/>
    <property type="project" value="UniProtKB-SubCell"/>
</dbReference>
<dbReference type="KEGG" id="aten:116293816"/>
<evidence type="ECO:0000256" key="7">
    <source>
        <dbReference type="SAM" id="MobiDB-lite"/>
    </source>
</evidence>
<protein>
    <submittedName>
        <fullName evidence="10">Forkhead box protein N4-like isoform X1</fullName>
    </submittedName>
</protein>
<keyword evidence="5 6" id="KW-0539">Nucleus</keyword>
<evidence type="ECO:0000259" key="8">
    <source>
        <dbReference type="PROSITE" id="PS50039"/>
    </source>
</evidence>
<dbReference type="InterPro" id="IPR036390">
    <property type="entry name" value="WH_DNA-bd_sf"/>
</dbReference>
<dbReference type="PRINTS" id="PR00053">
    <property type="entry name" value="FORKHEAD"/>
</dbReference>
<keyword evidence="2" id="KW-0805">Transcription regulation</keyword>
<evidence type="ECO:0000313" key="10">
    <source>
        <dbReference type="RefSeq" id="XP_031557156.1"/>
    </source>
</evidence>
<dbReference type="Gene3D" id="1.10.10.10">
    <property type="entry name" value="Winged helix-like DNA-binding domain superfamily/Winged helix DNA-binding domain"/>
    <property type="match status" value="1"/>
</dbReference>
<keyword evidence="1" id="KW-0217">Developmental protein</keyword>
<dbReference type="InterPro" id="IPR036388">
    <property type="entry name" value="WH-like_DNA-bd_sf"/>
</dbReference>
<dbReference type="AlphaFoldDB" id="A0A6P8HN87"/>
<feature type="region of interest" description="Disordered" evidence="7">
    <location>
        <begin position="125"/>
        <end position="162"/>
    </location>
</feature>
<evidence type="ECO:0000256" key="2">
    <source>
        <dbReference type="ARBA" id="ARBA00023015"/>
    </source>
</evidence>
<dbReference type="CDD" id="cd20030">
    <property type="entry name" value="FH_FOXN1-like"/>
    <property type="match status" value="1"/>
</dbReference>
<feature type="compositionally biased region" description="Basic and acidic residues" evidence="7">
    <location>
        <begin position="141"/>
        <end position="162"/>
    </location>
</feature>
<reference evidence="10" key="1">
    <citation type="submission" date="2025-08" db="UniProtKB">
        <authorList>
            <consortium name="RefSeq"/>
        </authorList>
    </citation>
    <scope>IDENTIFICATION</scope>
    <source>
        <tissue evidence="10">Tentacle</tissue>
    </source>
</reference>
<keyword evidence="3 6" id="KW-0238">DNA-binding</keyword>
<comment type="subcellular location">
    <subcellularLocation>
        <location evidence="6">Nucleus</location>
    </subcellularLocation>
</comment>
<organism evidence="9 10">
    <name type="scientific">Actinia tenebrosa</name>
    <name type="common">Australian red waratah sea anemone</name>
    <dbReference type="NCBI Taxonomy" id="6105"/>
    <lineage>
        <taxon>Eukaryota</taxon>
        <taxon>Metazoa</taxon>
        <taxon>Cnidaria</taxon>
        <taxon>Anthozoa</taxon>
        <taxon>Hexacorallia</taxon>
        <taxon>Actiniaria</taxon>
        <taxon>Actiniidae</taxon>
        <taxon>Actinia</taxon>
    </lineage>
</organism>
<proteinExistence type="predicted"/>
<evidence type="ECO:0000313" key="9">
    <source>
        <dbReference type="Proteomes" id="UP000515163"/>
    </source>
</evidence>
<keyword evidence="4" id="KW-0804">Transcription</keyword>
<dbReference type="InterPro" id="IPR001766">
    <property type="entry name" value="Fork_head_dom"/>
</dbReference>
<dbReference type="InterPro" id="IPR030456">
    <property type="entry name" value="TF_fork_head_CS_2"/>
</dbReference>
<dbReference type="InterPro" id="IPR049624">
    <property type="entry name" value="FOXN1_4"/>
</dbReference>
<dbReference type="PANTHER" id="PTHR46721:SF3">
    <property type="entry name" value="FORKHEAD BOX N1"/>
    <property type="match status" value="1"/>
</dbReference>
<dbReference type="GO" id="GO:0000981">
    <property type="term" value="F:DNA-binding transcription factor activity, RNA polymerase II-specific"/>
    <property type="evidence" value="ECO:0007669"/>
    <property type="project" value="TreeGrafter"/>
</dbReference>
<dbReference type="InParanoid" id="A0A6P8HN87"/>